<dbReference type="PANTHER" id="PTHR34989:SF1">
    <property type="entry name" value="PROTEIN HDED"/>
    <property type="match status" value="1"/>
</dbReference>
<evidence type="ECO:0000256" key="1">
    <source>
        <dbReference type="SAM" id="MobiDB-lite"/>
    </source>
</evidence>
<keyword evidence="2" id="KW-1133">Transmembrane helix</keyword>
<evidence type="ECO:0000256" key="2">
    <source>
        <dbReference type="SAM" id="Phobius"/>
    </source>
</evidence>
<feature type="transmembrane region" description="Helical" evidence="2">
    <location>
        <begin position="120"/>
        <end position="140"/>
    </location>
</feature>
<reference evidence="3" key="1">
    <citation type="submission" date="2020-08" db="EMBL/GenBank/DDBJ databases">
        <title>Genome public.</title>
        <authorList>
            <person name="Liu C."/>
            <person name="Sun Q."/>
        </authorList>
    </citation>
    <scope>NUCLEOTIDE SEQUENCE</scope>
    <source>
        <strain evidence="3">NSJ-24</strain>
    </source>
</reference>
<keyword evidence="4" id="KW-1185">Reference proteome</keyword>
<dbReference type="InterPro" id="IPR052712">
    <property type="entry name" value="Acid_resist_chaperone_HdeD"/>
</dbReference>
<dbReference type="PANTHER" id="PTHR34989">
    <property type="entry name" value="PROTEIN HDED"/>
    <property type="match status" value="1"/>
</dbReference>
<feature type="transmembrane region" description="Helical" evidence="2">
    <location>
        <begin position="63"/>
        <end position="85"/>
    </location>
</feature>
<proteinExistence type="predicted"/>
<feature type="region of interest" description="Disordered" evidence="1">
    <location>
        <begin position="192"/>
        <end position="228"/>
    </location>
</feature>
<keyword evidence="2" id="KW-0812">Transmembrane</keyword>
<organism evidence="3 4">
    <name type="scientific">Lentihominibacter hominis</name>
    <dbReference type="NCBI Taxonomy" id="2763645"/>
    <lineage>
        <taxon>Bacteria</taxon>
        <taxon>Bacillati</taxon>
        <taxon>Bacillota</taxon>
        <taxon>Clostridia</taxon>
        <taxon>Peptostreptococcales</taxon>
        <taxon>Anaerovoracaceae</taxon>
        <taxon>Lentihominibacter</taxon>
    </lineage>
</organism>
<comment type="caution">
    <text evidence="3">The sequence shown here is derived from an EMBL/GenBank/DDBJ whole genome shotgun (WGS) entry which is preliminary data.</text>
</comment>
<dbReference type="InterPro" id="IPR005325">
    <property type="entry name" value="DUF308_memb"/>
</dbReference>
<gene>
    <name evidence="3" type="ORF">H8692_07875</name>
</gene>
<dbReference type="EMBL" id="JACRTA010000002">
    <property type="protein sequence ID" value="MBC8568672.1"/>
    <property type="molecule type" value="Genomic_DNA"/>
</dbReference>
<accession>A0A926E7A9</accession>
<sequence>MRIWTILSGILMVLTGAFCFMNPGQTFLSLAFIVGLVMVLNGLIHALAYFIGRGLYNKGDNNGWILTDALITLLLGILVLCNQLVADTAIPMVFGMWMLVSGILRVEAATHINKEKKRSNFRVTMATGVLTVLVGIFGFINPLVMWMTTAVLLGMFMVMQGVNIIELGIHMPHEKKSYVKIYKRKREPIKITDEDETPEKVTERLKMREAAESETDGGSGEARTDEKI</sequence>
<keyword evidence="2" id="KW-0472">Membrane</keyword>
<evidence type="ECO:0000313" key="4">
    <source>
        <dbReference type="Proteomes" id="UP000610862"/>
    </source>
</evidence>
<evidence type="ECO:0000313" key="3">
    <source>
        <dbReference type="EMBL" id="MBC8568672.1"/>
    </source>
</evidence>
<dbReference type="GO" id="GO:0005886">
    <property type="term" value="C:plasma membrane"/>
    <property type="evidence" value="ECO:0007669"/>
    <property type="project" value="TreeGrafter"/>
</dbReference>
<feature type="transmembrane region" description="Helical" evidence="2">
    <location>
        <begin position="91"/>
        <end position="108"/>
    </location>
</feature>
<feature type="compositionally biased region" description="Basic and acidic residues" evidence="1">
    <location>
        <begin position="192"/>
        <end position="211"/>
    </location>
</feature>
<protein>
    <submittedName>
        <fullName evidence="3">HdeD family acid-resistance protein</fullName>
    </submittedName>
</protein>
<name>A0A926E7A9_9FIRM</name>
<feature type="transmembrane region" description="Helical" evidence="2">
    <location>
        <begin position="29"/>
        <end position="51"/>
    </location>
</feature>
<dbReference type="Pfam" id="PF03729">
    <property type="entry name" value="DUF308"/>
    <property type="match status" value="2"/>
</dbReference>
<dbReference type="RefSeq" id="WP_177267879.1">
    <property type="nucleotide sequence ID" value="NZ_JACRTA010000002.1"/>
</dbReference>
<dbReference type="Proteomes" id="UP000610862">
    <property type="component" value="Unassembled WGS sequence"/>
</dbReference>
<dbReference type="AlphaFoldDB" id="A0A926E7A9"/>